<dbReference type="InterPro" id="IPR003428">
    <property type="entry name" value="MAM33"/>
</dbReference>
<dbReference type="FunFam" id="3.10.280.10:FF:000013">
    <property type="entry name" value="Uncharacterized protein"/>
    <property type="match status" value="1"/>
</dbReference>
<gene>
    <name evidence="1" type="ORF">PPENT_87.1.T0840035</name>
</gene>
<organism evidence="1 2">
    <name type="scientific">Paramecium pentaurelia</name>
    <dbReference type="NCBI Taxonomy" id="43138"/>
    <lineage>
        <taxon>Eukaryota</taxon>
        <taxon>Sar</taxon>
        <taxon>Alveolata</taxon>
        <taxon>Ciliophora</taxon>
        <taxon>Intramacronucleata</taxon>
        <taxon>Oligohymenophorea</taxon>
        <taxon>Peniculida</taxon>
        <taxon>Parameciidae</taxon>
        <taxon>Paramecium</taxon>
    </lineage>
</organism>
<dbReference type="Proteomes" id="UP000689195">
    <property type="component" value="Unassembled WGS sequence"/>
</dbReference>
<dbReference type="PANTHER" id="PTHR10826">
    <property type="entry name" value="COMPLEMENT COMPONENT 1"/>
    <property type="match status" value="1"/>
</dbReference>
<dbReference type="Pfam" id="PF02330">
    <property type="entry name" value="MAM33"/>
    <property type="match status" value="1"/>
</dbReference>
<dbReference type="GO" id="GO:0005759">
    <property type="term" value="C:mitochondrial matrix"/>
    <property type="evidence" value="ECO:0007669"/>
    <property type="project" value="InterPro"/>
</dbReference>
<evidence type="ECO:0000313" key="1">
    <source>
        <dbReference type="EMBL" id="CAD8184845.1"/>
    </source>
</evidence>
<dbReference type="AlphaFoldDB" id="A0A8S1W8X3"/>
<protein>
    <submittedName>
        <fullName evidence="1">Uncharacterized protein</fullName>
    </submittedName>
</protein>
<comment type="caution">
    <text evidence="1">The sequence shown here is derived from an EMBL/GenBank/DDBJ whole genome shotgun (WGS) entry which is preliminary data.</text>
</comment>
<sequence length="239" mass="27777">MITKMPIRIARTLFSVNFPGSQISIPQSTIEKNQLFQVIENEIMFEVIPINSNQQNLDQTKLNGFKIQDFEDQQRIELSKNVENVQILICIDFQNTVQSKEQENIDSQIIQIQKTSETSLTSFKSIQQIQASFSVYLTKGNGIISCYECLAYNGNIKIVMVQIVDDVEEHKLIPRENRGLEDYNGNNHHIEDSIQYEMLNYLKTFEIDSELAQFVQNIQIYKEHVLNVNYLQDKPILHD</sequence>
<name>A0A8S1W8X3_9CILI</name>
<dbReference type="EMBL" id="CAJJDO010000084">
    <property type="protein sequence ID" value="CAD8184845.1"/>
    <property type="molecule type" value="Genomic_DNA"/>
</dbReference>
<dbReference type="OrthoDB" id="302973at2759"/>
<keyword evidence="2" id="KW-1185">Reference proteome</keyword>
<dbReference type="PANTHER" id="PTHR10826:SF1">
    <property type="entry name" value="COMPLEMENT COMPONENT 1 Q SUBCOMPONENT-BINDING PROTEIN, MITOCHONDRIAL"/>
    <property type="match status" value="1"/>
</dbReference>
<accession>A0A8S1W8X3</accession>
<proteinExistence type="predicted"/>
<evidence type="ECO:0000313" key="2">
    <source>
        <dbReference type="Proteomes" id="UP000689195"/>
    </source>
</evidence>
<reference evidence="1" key="1">
    <citation type="submission" date="2021-01" db="EMBL/GenBank/DDBJ databases">
        <authorList>
            <consortium name="Genoscope - CEA"/>
            <person name="William W."/>
        </authorList>
    </citation>
    <scope>NUCLEOTIDE SEQUENCE</scope>
</reference>